<sequence length="40" mass="4532">MLIDWQEPDIEKSFCAAFLKISVSVLVYRTPLGYGNQLGE</sequence>
<gene>
    <name evidence="1" type="ORF">J506_2235</name>
</gene>
<dbReference type="EMBL" id="JEXD01000017">
    <property type="protein sequence ID" value="EXC07065.1"/>
    <property type="molecule type" value="Genomic_DNA"/>
</dbReference>
<evidence type="ECO:0000313" key="1">
    <source>
        <dbReference type="EMBL" id="EXC07065.1"/>
    </source>
</evidence>
<comment type="caution">
    <text evidence="1">The sequence shown here is derived from an EMBL/GenBank/DDBJ whole genome shotgun (WGS) entry which is preliminary data.</text>
</comment>
<proteinExistence type="predicted"/>
<accession>A0A009QIE5</accession>
<dbReference type="Proteomes" id="UP000021108">
    <property type="component" value="Unassembled WGS sequence"/>
</dbReference>
<dbReference type="AlphaFoldDB" id="A0A009QIE5"/>
<dbReference type="PATRIC" id="fig|1310607.3.peg.2165"/>
<protein>
    <submittedName>
        <fullName evidence="1">Uncharacterized protein</fullName>
    </submittedName>
</protein>
<reference evidence="1 2" key="1">
    <citation type="submission" date="2014-02" db="EMBL/GenBank/DDBJ databases">
        <title>Comparative genomics and transcriptomics to identify genetic mechanisms underlying the emergence of carbapenem resistant Acinetobacter baumannii (CRAb).</title>
        <authorList>
            <person name="Harris A.D."/>
            <person name="Johnson K.J."/>
            <person name="George J."/>
            <person name="Shefchek K."/>
            <person name="Daugherty S.C."/>
            <person name="Parankush S."/>
            <person name="Sadzewicz L."/>
            <person name="Tallon L."/>
            <person name="Sengamalay N."/>
            <person name="Hazen T.H."/>
            <person name="Rasko D.A."/>
        </authorList>
    </citation>
    <scope>NUCLEOTIDE SEQUENCE [LARGE SCALE GENOMIC DNA]</scope>
    <source>
        <strain evidence="1 2">625974</strain>
    </source>
</reference>
<evidence type="ECO:0000313" key="2">
    <source>
        <dbReference type="Proteomes" id="UP000021108"/>
    </source>
</evidence>
<name>A0A009QIE5_ACIBA</name>
<organism evidence="1 2">
    <name type="scientific">Acinetobacter baumannii 625974</name>
    <dbReference type="NCBI Taxonomy" id="1310607"/>
    <lineage>
        <taxon>Bacteria</taxon>
        <taxon>Pseudomonadati</taxon>
        <taxon>Pseudomonadota</taxon>
        <taxon>Gammaproteobacteria</taxon>
        <taxon>Moraxellales</taxon>
        <taxon>Moraxellaceae</taxon>
        <taxon>Acinetobacter</taxon>
        <taxon>Acinetobacter calcoaceticus/baumannii complex</taxon>
    </lineage>
</organism>